<dbReference type="Proteomes" id="UP001603978">
    <property type="component" value="Unassembled WGS sequence"/>
</dbReference>
<feature type="domain" description="ABC transmembrane type-1" evidence="14">
    <location>
        <begin position="75"/>
        <end position="263"/>
    </location>
</feature>
<dbReference type="PANTHER" id="PTHR43297:SF2">
    <property type="entry name" value="DIPEPTIDE TRANSPORT ATP-BINDING PROTEIN DPPD"/>
    <property type="match status" value="1"/>
</dbReference>
<evidence type="ECO:0000256" key="4">
    <source>
        <dbReference type="ARBA" id="ARBA00022448"/>
    </source>
</evidence>
<dbReference type="PROSITE" id="PS50893">
    <property type="entry name" value="ABC_TRANSPORTER_2"/>
    <property type="match status" value="1"/>
</dbReference>
<dbReference type="SMART" id="SM00382">
    <property type="entry name" value="AAA"/>
    <property type="match status" value="1"/>
</dbReference>
<feature type="transmembrane region" description="Helical" evidence="11">
    <location>
        <begin position="79"/>
        <end position="101"/>
    </location>
</feature>
<evidence type="ECO:0000313" key="15">
    <source>
        <dbReference type="EMBL" id="MFG1706276.1"/>
    </source>
</evidence>
<feature type="region of interest" description="Disordered" evidence="12">
    <location>
        <begin position="277"/>
        <end position="296"/>
    </location>
</feature>
<dbReference type="SUPFAM" id="SSF52540">
    <property type="entry name" value="P-loop containing nucleoside triphosphate hydrolases"/>
    <property type="match status" value="1"/>
</dbReference>
<evidence type="ECO:0000256" key="2">
    <source>
        <dbReference type="ARBA" id="ARBA00004202"/>
    </source>
</evidence>
<dbReference type="InterPro" id="IPR017871">
    <property type="entry name" value="ABC_transporter-like_CS"/>
</dbReference>
<feature type="transmembrane region" description="Helical" evidence="11">
    <location>
        <begin position="195"/>
        <end position="218"/>
    </location>
</feature>
<dbReference type="CDD" id="cd03257">
    <property type="entry name" value="ABC_NikE_OppD_transporters"/>
    <property type="match status" value="1"/>
</dbReference>
<name>A0ABW7AFY5_9ACTN</name>
<keyword evidence="8" id="KW-0067">ATP-binding</keyword>
<keyword evidence="16" id="KW-1185">Reference proteome</keyword>
<evidence type="ECO:0000256" key="6">
    <source>
        <dbReference type="ARBA" id="ARBA00022692"/>
    </source>
</evidence>
<evidence type="ECO:0000256" key="9">
    <source>
        <dbReference type="ARBA" id="ARBA00022989"/>
    </source>
</evidence>
<evidence type="ECO:0000256" key="10">
    <source>
        <dbReference type="ARBA" id="ARBA00023136"/>
    </source>
</evidence>
<comment type="similarity">
    <text evidence="11">Belongs to the binding-protein-dependent transport system permease family.</text>
</comment>
<evidence type="ECO:0000256" key="12">
    <source>
        <dbReference type="SAM" id="MobiDB-lite"/>
    </source>
</evidence>
<keyword evidence="10 11" id="KW-0472">Membrane</keyword>
<keyword evidence="6 11" id="KW-0812">Transmembrane</keyword>
<dbReference type="Gene3D" id="3.40.50.300">
    <property type="entry name" value="P-loop containing nucleotide triphosphate hydrolases"/>
    <property type="match status" value="1"/>
</dbReference>
<dbReference type="PROSITE" id="PS00211">
    <property type="entry name" value="ABC_TRANSPORTER_1"/>
    <property type="match status" value="1"/>
</dbReference>
<evidence type="ECO:0000256" key="5">
    <source>
        <dbReference type="ARBA" id="ARBA00022475"/>
    </source>
</evidence>
<dbReference type="InterPro" id="IPR035906">
    <property type="entry name" value="MetI-like_sf"/>
</dbReference>
<dbReference type="Pfam" id="PF08352">
    <property type="entry name" value="oligo_HPY"/>
    <property type="match status" value="1"/>
</dbReference>
<evidence type="ECO:0000256" key="3">
    <source>
        <dbReference type="ARBA" id="ARBA00005417"/>
    </source>
</evidence>
<comment type="caution">
    <text evidence="15">The sequence shown here is derived from an EMBL/GenBank/DDBJ whole genome shotgun (WGS) entry which is preliminary data.</text>
</comment>
<evidence type="ECO:0000256" key="1">
    <source>
        <dbReference type="ARBA" id="ARBA00004141"/>
    </source>
</evidence>
<dbReference type="InterPro" id="IPR050388">
    <property type="entry name" value="ABC_Ni/Peptide_Import"/>
</dbReference>
<dbReference type="Pfam" id="PF00005">
    <property type="entry name" value="ABC_tran"/>
    <property type="match status" value="1"/>
</dbReference>
<sequence>MTAPMRSRLRLAVSGGVPLVLVLLFVFLSVAAPSIWGDDASASNVAEANQAISGAHWMGTDDLGRDILARTLVATRNSLVLAVLATIVGGCAGIGLGLLSAMSRRMSRALGAVINVLIAFPALLLAIFFAVLFGIGSVGSVLAVGASFAPGFARITQTLTASVVSKEYVEASRVLGKGPLYRTFRHILPNIAEPIVLYSTIHIGTAVLALSGLSFLGLGVQPPVYDWGRLLNDGLTRIYVTPGVAIAPSIAIVLAGLTFNLAGERLSDLIGGRRSAPAARRVERRPAEPSPDTTGDSLVDVRHLRVVYTSADGRVTTPVRDVSFALAANERVGIVGESGSGKSMTAAAIAQLVEEPGHVQAEALRFMDADLLAPDRSTQHVLGRNMAMVFQDPGEALNPAIKIGTHLIEPAVIHLRETKKDARRKALDALGAVALTDPARRYEQHQHELSGGMKQRVGIAIGLMGEARLLIADEPTTALDVTVQRQILRLINRVGEQTQAGLLFISHDIAVVSELCDRIIVMYAGFIVEEAKTGDLLASPAHPYTSVLLAAGPRMGMDKSVPLVAIDGRMPGPDADLPGCYFAARCPRADSTCLSSRPPLRVLADGHRAACWHPLTEPGDALPPEGVTI</sequence>
<dbReference type="InterPro" id="IPR000515">
    <property type="entry name" value="MetI-like"/>
</dbReference>
<evidence type="ECO:0000259" key="13">
    <source>
        <dbReference type="PROSITE" id="PS50893"/>
    </source>
</evidence>
<keyword evidence="7" id="KW-0547">Nucleotide-binding</keyword>
<accession>A0ABW7AFY5</accession>
<gene>
    <name evidence="15" type="ORF">ACFLIM_24065</name>
</gene>
<organism evidence="15 16">
    <name type="scientific">Nonomuraea marmarensis</name>
    <dbReference type="NCBI Taxonomy" id="3351344"/>
    <lineage>
        <taxon>Bacteria</taxon>
        <taxon>Bacillati</taxon>
        <taxon>Actinomycetota</taxon>
        <taxon>Actinomycetes</taxon>
        <taxon>Streptosporangiales</taxon>
        <taxon>Streptosporangiaceae</taxon>
        <taxon>Nonomuraea</taxon>
    </lineage>
</organism>
<dbReference type="NCBIfam" id="TIGR01727">
    <property type="entry name" value="oligo_HPY"/>
    <property type="match status" value="1"/>
</dbReference>
<evidence type="ECO:0000256" key="7">
    <source>
        <dbReference type="ARBA" id="ARBA00022741"/>
    </source>
</evidence>
<proteinExistence type="inferred from homology"/>
<keyword evidence="5" id="KW-1003">Cell membrane</keyword>
<dbReference type="CDD" id="cd06261">
    <property type="entry name" value="TM_PBP2"/>
    <property type="match status" value="1"/>
</dbReference>
<dbReference type="RefSeq" id="WP_393168983.1">
    <property type="nucleotide sequence ID" value="NZ_JBICRM010000014.1"/>
</dbReference>
<protein>
    <submittedName>
        <fullName evidence="15">Dipeptide/oligopeptide/nickel ABC transporter permease/ATP-binding protein</fullName>
    </submittedName>
</protein>
<dbReference type="InterPro" id="IPR003439">
    <property type="entry name" value="ABC_transporter-like_ATP-bd"/>
</dbReference>
<feature type="domain" description="ABC transporter" evidence="13">
    <location>
        <begin position="301"/>
        <end position="549"/>
    </location>
</feature>
<evidence type="ECO:0000259" key="14">
    <source>
        <dbReference type="PROSITE" id="PS50928"/>
    </source>
</evidence>
<dbReference type="PANTHER" id="PTHR43297">
    <property type="entry name" value="OLIGOPEPTIDE TRANSPORT ATP-BINDING PROTEIN APPD"/>
    <property type="match status" value="1"/>
</dbReference>
<dbReference type="Pfam" id="PF00528">
    <property type="entry name" value="BPD_transp_1"/>
    <property type="match status" value="1"/>
</dbReference>
<reference evidence="15 16" key="1">
    <citation type="submission" date="2024-10" db="EMBL/GenBank/DDBJ databases">
        <authorList>
            <person name="Topkara A.R."/>
            <person name="Saygin H."/>
        </authorList>
    </citation>
    <scope>NUCLEOTIDE SEQUENCE [LARGE SCALE GENOMIC DNA]</scope>
    <source>
        <strain evidence="15 16">M3C6</strain>
    </source>
</reference>
<evidence type="ECO:0000313" key="16">
    <source>
        <dbReference type="Proteomes" id="UP001603978"/>
    </source>
</evidence>
<dbReference type="Gene3D" id="1.10.3720.10">
    <property type="entry name" value="MetI-like"/>
    <property type="match status" value="1"/>
</dbReference>
<comment type="similarity">
    <text evidence="3">Belongs to the ABC transporter superfamily.</text>
</comment>
<keyword evidence="9 11" id="KW-1133">Transmembrane helix</keyword>
<dbReference type="InterPro" id="IPR003593">
    <property type="entry name" value="AAA+_ATPase"/>
</dbReference>
<feature type="transmembrane region" description="Helical" evidence="11">
    <location>
        <begin position="113"/>
        <end position="135"/>
    </location>
</feature>
<keyword evidence="4 11" id="KW-0813">Transport</keyword>
<dbReference type="SUPFAM" id="SSF161098">
    <property type="entry name" value="MetI-like"/>
    <property type="match status" value="1"/>
</dbReference>
<evidence type="ECO:0000256" key="11">
    <source>
        <dbReference type="RuleBase" id="RU363032"/>
    </source>
</evidence>
<dbReference type="InterPro" id="IPR013563">
    <property type="entry name" value="Oligopep_ABC_C"/>
</dbReference>
<feature type="transmembrane region" description="Helical" evidence="11">
    <location>
        <begin position="238"/>
        <end position="263"/>
    </location>
</feature>
<dbReference type="InterPro" id="IPR027417">
    <property type="entry name" value="P-loop_NTPase"/>
</dbReference>
<evidence type="ECO:0000256" key="8">
    <source>
        <dbReference type="ARBA" id="ARBA00022840"/>
    </source>
</evidence>
<comment type="subcellular location">
    <subcellularLocation>
        <location evidence="11">Cell membrane</location>
        <topology evidence="11">Multi-pass membrane protein</topology>
    </subcellularLocation>
    <subcellularLocation>
        <location evidence="2">Cell membrane</location>
        <topology evidence="2">Peripheral membrane protein</topology>
    </subcellularLocation>
    <subcellularLocation>
        <location evidence="1">Membrane</location>
        <topology evidence="1">Multi-pass membrane protein</topology>
    </subcellularLocation>
</comment>
<dbReference type="PROSITE" id="PS50928">
    <property type="entry name" value="ABC_TM1"/>
    <property type="match status" value="1"/>
</dbReference>
<dbReference type="EMBL" id="JBICRM010000014">
    <property type="protein sequence ID" value="MFG1706276.1"/>
    <property type="molecule type" value="Genomic_DNA"/>
</dbReference>